<comment type="caution">
    <text evidence="3">The sequence shown here is derived from an EMBL/GenBank/DDBJ whole genome shotgun (WGS) entry which is preliminary data.</text>
</comment>
<dbReference type="AlphaFoldDB" id="A0A815R920"/>
<organism evidence="3 4">
    <name type="scientific">Adineta steineri</name>
    <dbReference type="NCBI Taxonomy" id="433720"/>
    <lineage>
        <taxon>Eukaryota</taxon>
        <taxon>Metazoa</taxon>
        <taxon>Spiralia</taxon>
        <taxon>Gnathifera</taxon>
        <taxon>Rotifera</taxon>
        <taxon>Eurotatoria</taxon>
        <taxon>Bdelloidea</taxon>
        <taxon>Adinetida</taxon>
        <taxon>Adinetidae</taxon>
        <taxon>Adineta</taxon>
    </lineage>
</organism>
<evidence type="ECO:0000313" key="3">
    <source>
        <dbReference type="EMBL" id="CAF1474260.1"/>
    </source>
</evidence>
<gene>
    <name evidence="2" type="ORF">BJG266_LOCUS27266</name>
    <name evidence="3" type="ORF">QVE165_LOCUS41803</name>
</gene>
<dbReference type="EMBL" id="CAJNOM010000504">
    <property type="protein sequence ID" value="CAF1474260.1"/>
    <property type="molecule type" value="Genomic_DNA"/>
</dbReference>
<dbReference type="Proteomes" id="UP000663877">
    <property type="component" value="Unassembled WGS sequence"/>
</dbReference>
<proteinExistence type="predicted"/>
<accession>A0A815R920</accession>
<evidence type="ECO:0000313" key="4">
    <source>
        <dbReference type="Proteomes" id="UP000663832"/>
    </source>
</evidence>
<evidence type="ECO:0000313" key="2">
    <source>
        <dbReference type="EMBL" id="CAF1207673.1"/>
    </source>
</evidence>
<keyword evidence="4" id="KW-1185">Reference proteome</keyword>
<protein>
    <submittedName>
        <fullName evidence="3">Uncharacterized protein</fullName>
    </submittedName>
</protein>
<dbReference type="OrthoDB" id="10580826at2759"/>
<reference evidence="3" key="1">
    <citation type="submission" date="2021-02" db="EMBL/GenBank/DDBJ databases">
        <authorList>
            <person name="Nowell W R."/>
        </authorList>
    </citation>
    <scope>NUCLEOTIDE SEQUENCE</scope>
</reference>
<name>A0A815R920_9BILA</name>
<sequence length="86" mass="9380">MTAVGMPVVNDNESETGSNGQGQLDPMSSFGGFVLLFETEHEASVQAASPMPRSMVLDAVLHKISRIVWNRPFPGRTVRPGYENEC</sequence>
<evidence type="ECO:0000256" key="1">
    <source>
        <dbReference type="SAM" id="MobiDB-lite"/>
    </source>
</evidence>
<dbReference type="EMBL" id="CAJNOI010000247">
    <property type="protein sequence ID" value="CAF1207673.1"/>
    <property type="molecule type" value="Genomic_DNA"/>
</dbReference>
<dbReference type="Proteomes" id="UP000663832">
    <property type="component" value="Unassembled WGS sequence"/>
</dbReference>
<feature type="region of interest" description="Disordered" evidence="1">
    <location>
        <begin position="1"/>
        <end position="25"/>
    </location>
</feature>